<name>A0A9D4TM85_CHLVU</name>
<keyword evidence="10" id="KW-1185">Reference proteome</keyword>
<evidence type="ECO:0000256" key="1">
    <source>
        <dbReference type="ARBA" id="ARBA00004141"/>
    </source>
</evidence>
<keyword evidence="4 7" id="KW-1133">Transmembrane helix</keyword>
<comment type="subcellular location">
    <subcellularLocation>
        <location evidence="1">Membrane</location>
        <topology evidence="1">Multi-pass membrane protein</topology>
    </subcellularLocation>
</comment>
<dbReference type="Pfam" id="PF01490">
    <property type="entry name" value="Aa_trans"/>
    <property type="match status" value="1"/>
</dbReference>
<feature type="transmembrane region" description="Helical" evidence="7">
    <location>
        <begin position="97"/>
        <end position="120"/>
    </location>
</feature>
<keyword evidence="5 7" id="KW-0472">Membrane</keyword>
<evidence type="ECO:0000256" key="6">
    <source>
        <dbReference type="SAM" id="MobiDB-lite"/>
    </source>
</evidence>
<protein>
    <recommendedName>
        <fullName evidence="8">Amino acid transporter transmembrane domain-containing protein</fullName>
    </recommendedName>
</protein>
<feature type="transmembrane region" description="Helical" evidence="7">
    <location>
        <begin position="343"/>
        <end position="361"/>
    </location>
</feature>
<feature type="transmembrane region" description="Helical" evidence="7">
    <location>
        <begin position="473"/>
        <end position="502"/>
    </location>
</feature>
<dbReference type="PANTHER" id="PTHR22950:SF702">
    <property type="entry name" value="AMINO ACID TRANSPORTER PROTEIN"/>
    <property type="match status" value="1"/>
</dbReference>
<evidence type="ECO:0000259" key="8">
    <source>
        <dbReference type="Pfam" id="PF01490"/>
    </source>
</evidence>
<feature type="transmembrane region" description="Helical" evidence="7">
    <location>
        <begin position="41"/>
        <end position="62"/>
    </location>
</feature>
<dbReference type="OrthoDB" id="513400at2759"/>
<feature type="transmembrane region" description="Helical" evidence="7">
    <location>
        <begin position="164"/>
        <end position="186"/>
    </location>
</feature>
<proteinExistence type="predicted"/>
<feature type="transmembrane region" description="Helical" evidence="7">
    <location>
        <begin position="211"/>
        <end position="229"/>
    </location>
</feature>
<keyword evidence="3" id="KW-0029">Amino-acid transport</keyword>
<feature type="transmembrane region" description="Helical" evidence="7">
    <location>
        <begin position="18"/>
        <end position="35"/>
    </location>
</feature>
<reference evidence="9" key="2">
    <citation type="submission" date="2020-11" db="EMBL/GenBank/DDBJ databases">
        <authorList>
            <person name="Cecchin M."/>
            <person name="Marcolungo L."/>
            <person name="Rossato M."/>
            <person name="Girolomoni L."/>
            <person name="Cosentino E."/>
            <person name="Cuine S."/>
            <person name="Li-Beisson Y."/>
            <person name="Delledonne M."/>
            <person name="Ballottari M."/>
        </authorList>
    </citation>
    <scope>NUCLEOTIDE SEQUENCE</scope>
    <source>
        <strain evidence="9">211/11P</strain>
        <tissue evidence="9">Whole cell</tissue>
    </source>
</reference>
<dbReference type="InterPro" id="IPR013057">
    <property type="entry name" value="AA_transpt_TM"/>
</dbReference>
<evidence type="ECO:0000313" key="9">
    <source>
        <dbReference type="EMBL" id="KAI3429434.1"/>
    </source>
</evidence>
<reference evidence="9" key="1">
    <citation type="journal article" date="2019" name="Plant J.">
        <title>Chlorella vulgaris genome assembly and annotation reveals the molecular basis for metabolic acclimation to high light conditions.</title>
        <authorList>
            <person name="Cecchin M."/>
            <person name="Marcolungo L."/>
            <person name="Rossato M."/>
            <person name="Girolomoni L."/>
            <person name="Cosentino E."/>
            <person name="Cuine S."/>
            <person name="Li-Beisson Y."/>
            <person name="Delledonne M."/>
            <person name="Ballottari M."/>
        </authorList>
    </citation>
    <scope>NUCLEOTIDE SEQUENCE</scope>
    <source>
        <strain evidence="9">211/11P</strain>
    </source>
</reference>
<evidence type="ECO:0000256" key="3">
    <source>
        <dbReference type="ARBA" id="ARBA00022970"/>
    </source>
</evidence>
<dbReference type="GO" id="GO:0015179">
    <property type="term" value="F:L-amino acid transmembrane transporter activity"/>
    <property type="evidence" value="ECO:0007669"/>
    <property type="project" value="TreeGrafter"/>
</dbReference>
<gene>
    <name evidence="9" type="ORF">D9Q98_005528</name>
</gene>
<evidence type="ECO:0000256" key="2">
    <source>
        <dbReference type="ARBA" id="ARBA00022692"/>
    </source>
</evidence>
<accession>A0A9D4TM85</accession>
<keyword evidence="3" id="KW-0813">Transport</keyword>
<evidence type="ECO:0000313" key="10">
    <source>
        <dbReference type="Proteomes" id="UP001055712"/>
    </source>
</evidence>
<dbReference type="AlphaFoldDB" id="A0A9D4TM85"/>
<keyword evidence="2 7" id="KW-0812">Transmembrane</keyword>
<evidence type="ECO:0000256" key="4">
    <source>
        <dbReference type="ARBA" id="ARBA00022989"/>
    </source>
</evidence>
<feature type="region of interest" description="Disordered" evidence="6">
    <location>
        <begin position="419"/>
        <end position="454"/>
    </location>
</feature>
<feature type="transmembrane region" description="Helical" evidence="7">
    <location>
        <begin position="295"/>
        <end position="316"/>
    </location>
</feature>
<dbReference type="Proteomes" id="UP001055712">
    <property type="component" value="Unassembled WGS sequence"/>
</dbReference>
<feature type="transmembrane region" description="Helical" evidence="7">
    <location>
        <begin position="250"/>
        <end position="275"/>
    </location>
</feature>
<comment type="caution">
    <text evidence="9">The sequence shown here is derived from an EMBL/GenBank/DDBJ whole genome shotgun (WGS) entry which is preliminary data.</text>
</comment>
<sequence>MAFMVKGLGEKDTSWRQVMMAVCILTLGTVGNAILPIPYAFAISGAVASTLIIVGVALSNVYTCRLLLKGAACTGAPDYEHLAFAVGGFWTRTWTEVWIVLLLVGTNIGAIIQMGEAFGFAVVNQWPDAPNWLWDRSGTAAMLFFTLAIIFPLCMLPQMRRLEMVGAFGSIILWVLAGIVLFKAALDGMPALASGDFPHVSSGNLTSVSETFSLLCFAFYHQVMMMPLLSEMPRVTPEAARRSAEDLNKASAITILLTSGLTYWITGFFGASMYGATNVSDNLLENTWLPGVGTFILNLFVTLYLCISIPPIFVATNHTVKSWLRMLFPRAFGGITRPWVKRLITNLCTVLPCLGVALAVPGESGTVLSFTGATGVAMCSYILPVAFHFMLYFGKARCMRLRLDPNAAAVAGQLEAATGGDKSVSVGGGDKSVGSGTEYSNGGEGTPDFSQTLQDPLMPPGLMFRYRKPRHQLVMIGYEIVLPILVVGLGGFFSISTLILLFQPSE</sequence>
<evidence type="ECO:0000256" key="5">
    <source>
        <dbReference type="ARBA" id="ARBA00023136"/>
    </source>
</evidence>
<dbReference type="GO" id="GO:0016020">
    <property type="term" value="C:membrane"/>
    <property type="evidence" value="ECO:0007669"/>
    <property type="project" value="UniProtKB-SubCell"/>
</dbReference>
<dbReference type="EMBL" id="SIDB01000008">
    <property type="protein sequence ID" value="KAI3429434.1"/>
    <property type="molecule type" value="Genomic_DNA"/>
</dbReference>
<feature type="transmembrane region" description="Helical" evidence="7">
    <location>
        <begin position="367"/>
        <end position="393"/>
    </location>
</feature>
<organism evidence="9 10">
    <name type="scientific">Chlorella vulgaris</name>
    <name type="common">Green alga</name>
    <dbReference type="NCBI Taxonomy" id="3077"/>
    <lineage>
        <taxon>Eukaryota</taxon>
        <taxon>Viridiplantae</taxon>
        <taxon>Chlorophyta</taxon>
        <taxon>core chlorophytes</taxon>
        <taxon>Trebouxiophyceae</taxon>
        <taxon>Chlorellales</taxon>
        <taxon>Chlorellaceae</taxon>
        <taxon>Chlorella clade</taxon>
        <taxon>Chlorella</taxon>
    </lineage>
</organism>
<feature type="transmembrane region" description="Helical" evidence="7">
    <location>
        <begin position="140"/>
        <end position="157"/>
    </location>
</feature>
<evidence type="ECO:0000256" key="7">
    <source>
        <dbReference type="SAM" id="Phobius"/>
    </source>
</evidence>
<feature type="domain" description="Amino acid transporter transmembrane" evidence="8">
    <location>
        <begin position="18"/>
        <end position="392"/>
    </location>
</feature>
<dbReference type="PANTHER" id="PTHR22950">
    <property type="entry name" value="AMINO ACID TRANSPORTER"/>
    <property type="match status" value="1"/>
</dbReference>